<accession>A0A3Q7EE46</accession>
<dbReference type="Gramene" id="Solyc01g056380.1.1">
    <property type="protein sequence ID" value="Solyc01g056380.1.1.1"/>
    <property type="gene ID" value="Solyc01g056380.1"/>
</dbReference>
<dbReference type="STRING" id="4081.A0A3Q7EE46"/>
<reference evidence="1" key="2">
    <citation type="submission" date="2019-01" db="UniProtKB">
        <authorList>
            <consortium name="EnsemblPlants"/>
        </authorList>
    </citation>
    <scope>IDENTIFICATION</scope>
    <source>
        <strain evidence="1">cv. Heinz 1706</strain>
    </source>
</reference>
<proteinExistence type="predicted"/>
<protein>
    <recommendedName>
        <fullName evidence="3">Amidohydrolase-related domain-containing protein</fullName>
    </recommendedName>
</protein>
<reference evidence="1" key="1">
    <citation type="journal article" date="2012" name="Nature">
        <title>The tomato genome sequence provides insights into fleshy fruit evolution.</title>
        <authorList>
            <consortium name="Tomato Genome Consortium"/>
        </authorList>
    </citation>
    <scope>NUCLEOTIDE SEQUENCE [LARGE SCALE GENOMIC DNA]</scope>
    <source>
        <strain evidence="1">cv. Heinz 1706</strain>
    </source>
</reference>
<dbReference type="EnsemblPlants" id="Solyc01g056380.1.1">
    <property type="protein sequence ID" value="Solyc01g056380.1.1.1"/>
    <property type="gene ID" value="Solyc01g056380.1"/>
</dbReference>
<dbReference type="InParanoid" id="A0A3Q7EE46"/>
<dbReference type="PANTHER" id="PTHR43383">
    <property type="entry name" value="NODULIN 6"/>
    <property type="match status" value="1"/>
</dbReference>
<dbReference type="Proteomes" id="UP000004994">
    <property type="component" value="Chromosome 1"/>
</dbReference>
<organism evidence="1">
    <name type="scientific">Solanum lycopersicum</name>
    <name type="common">Tomato</name>
    <name type="synonym">Lycopersicon esculentum</name>
    <dbReference type="NCBI Taxonomy" id="4081"/>
    <lineage>
        <taxon>Eukaryota</taxon>
        <taxon>Viridiplantae</taxon>
        <taxon>Streptophyta</taxon>
        <taxon>Embryophyta</taxon>
        <taxon>Tracheophyta</taxon>
        <taxon>Spermatophyta</taxon>
        <taxon>Magnoliopsida</taxon>
        <taxon>eudicotyledons</taxon>
        <taxon>Gunneridae</taxon>
        <taxon>Pentapetalae</taxon>
        <taxon>asterids</taxon>
        <taxon>lamiids</taxon>
        <taxon>Solanales</taxon>
        <taxon>Solanaceae</taxon>
        <taxon>Solanoideae</taxon>
        <taxon>Solaneae</taxon>
        <taxon>Solanum</taxon>
        <taxon>Solanum subgen. Lycopersicon</taxon>
    </lineage>
</organism>
<dbReference type="PaxDb" id="4081-Solyc01g056380.1.1"/>
<dbReference type="Gene3D" id="3.20.20.140">
    <property type="entry name" value="Metal-dependent hydrolases"/>
    <property type="match status" value="1"/>
</dbReference>
<dbReference type="AlphaFoldDB" id="A0A3Q7EE46"/>
<keyword evidence="2" id="KW-1185">Reference proteome</keyword>
<dbReference type="PANTHER" id="PTHR43383:SF2">
    <property type="entry name" value="AMIDOHYDROLASE 2 FAMILY PROTEIN"/>
    <property type="match status" value="1"/>
</dbReference>
<sequence>MENFEELNRAVESVKRVDAHAHNIVALDSTLPFISCFSEFIGAKTASDSPDSVNFQVYCLSLSAISLLHNIFFHSHYYQVE</sequence>
<name>A0A3Q7EE46_SOLLC</name>
<evidence type="ECO:0000313" key="2">
    <source>
        <dbReference type="Proteomes" id="UP000004994"/>
    </source>
</evidence>
<evidence type="ECO:0000313" key="1">
    <source>
        <dbReference type="EnsemblPlants" id="Solyc01g056380.1.1.1"/>
    </source>
</evidence>
<evidence type="ECO:0008006" key="3">
    <source>
        <dbReference type="Google" id="ProtNLM"/>
    </source>
</evidence>